<name>A0A0K1QEX4_9BACT</name>
<organism evidence="1 2">
    <name type="scientific">Labilithrix luteola</name>
    <dbReference type="NCBI Taxonomy" id="1391654"/>
    <lineage>
        <taxon>Bacteria</taxon>
        <taxon>Pseudomonadati</taxon>
        <taxon>Myxococcota</taxon>
        <taxon>Polyangia</taxon>
        <taxon>Polyangiales</taxon>
        <taxon>Labilitrichaceae</taxon>
        <taxon>Labilithrix</taxon>
    </lineage>
</organism>
<dbReference type="AlphaFoldDB" id="A0A0K1QEX4"/>
<gene>
    <name evidence="1" type="ORF">AKJ09_10977</name>
</gene>
<keyword evidence="2" id="KW-1185">Reference proteome</keyword>
<evidence type="ECO:0000313" key="1">
    <source>
        <dbReference type="EMBL" id="AKV04314.1"/>
    </source>
</evidence>
<dbReference type="KEGG" id="llu:AKJ09_10977"/>
<reference evidence="1 2" key="1">
    <citation type="submission" date="2015-08" db="EMBL/GenBank/DDBJ databases">
        <authorList>
            <person name="Babu N.S."/>
            <person name="Beckwith C.J."/>
            <person name="Beseler K.G."/>
            <person name="Brison A."/>
            <person name="Carone J.V."/>
            <person name="Caskin T.P."/>
            <person name="Diamond M."/>
            <person name="Durham M.E."/>
            <person name="Foxe J.M."/>
            <person name="Go M."/>
            <person name="Henderson B.A."/>
            <person name="Jones I.B."/>
            <person name="McGettigan J.A."/>
            <person name="Micheletti S.J."/>
            <person name="Nasrallah M.E."/>
            <person name="Ortiz D."/>
            <person name="Piller C.R."/>
            <person name="Privatt S.R."/>
            <person name="Schneider S.L."/>
            <person name="Sharp S."/>
            <person name="Smith T.C."/>
            <person name="Stanton J.D."/>
            <person name="Ullery H.E."/>
            <person name="Wilson R.J."/>
            <person name="Serrano M.G."/>
            <person name="Buck G."/>
            <person name="Lee V."/>
            <person name="Wang Y."/>
            <person name="Carvalho R."/>
            <person name="Voegtly L."/>
            <person name="Shi R."/>
            <person name="Duckworth R."/>
            <person name="Johnson A."/>
            <person name="Loviza R."/>
            <person name="Walstead R."/>
            <person name="Shah Z."/>
            <person name="Kiflezghi M."/>
            <person name="Wade K."/>
            <person name="Ball S.L."/>
            <person name="Bradley K.W."/>
            <person name="Asai D.J."/>
            <person name="Bowman C.A."/>
            <person name="Russell D.A."/>
            <person name="Pope W.H."/>
            <person name="Jacobs-Sera D."/>
            <person name="Hendrix R.W."/>
            <person name="Hatfull G.F."/>
        </authorList>
    </citation>
    <scope>NUCLEOTIDE SEQUENCE [LARGE SCALE GENOMIC DNA]</scope>
    <source>
        <strain evidence="1 2">DSM 27648</strain>
    </source>
</reference>
<dbReference type="Proteomes" id="UP000064967">
    <property type="component" value="Chromosome"/>
</dbReference>
<dbReference type="EMBL" id="CP012333">
    <property type="protein sequence ID" value="AKV04314.1"/>
    <property type="molecule type" value="Genomic_DNA"/>
</dbReference>
<accession>A0A0K1QEX4</accession>
<proteinExistence type="predicted"/>
<evidence type="ECO:0000313" key="2">
    <source>
        <dbReference type="Proteomes" id="UP000064967"/>
    </source>
</evidence>
<dbReference type="STRING" id="1391654.AKJ09_10977"/>
<protein>
    <submittedName>
        <fullName evidence="1">Uncharacterized protein</fullName>
    </submittedName>
</protein>
<sequence>MTSMGAHVVVVEVQGLALGASLFSELRPPFLEGRLALRIEGAVWQRSVSREAGQADLSWLVMRARLCFTQTLGLSLALCGVGEGGAFSSSATHALNPVSFTGPWVGAGAVMSAGFRPLPRLGIEIEAGILVPFTRDDVILRPNNVLYSTPAVVTWLAAGPILHFD</sequence>